<feature type="transmembrane region" description="Helical" evidence="1">
    <location>
        <begin position="196"/>
        <end position="213"/>
    </location>
</feature>
<feature type="transmembrane region" description="Helical" evidence="1">
    <location>
        <begin position="138"/>
        <end position="156"/>
    </location>
</feature>
<keyword evidence="1" id="KW-0472">Membrane</keyword>
<dbReference type="InterPro" id="IPR037185">
    <property type="entry name" value="EmrE-like"/>
</dbReference>
<dbReference type="EMBL" id="FOMJ01000001">
    <property type="protein sequence ID" value="SFD07301.1"/>
    <property type="molecule type" value="Genomic_DNA"/>
</dbReference>
<dbReference type="PANTHER" id="PTHR22911">
    <property type="entry name" value="ACYL-MALONYL CONDENSING ENZYME-RELATED"/>
    <property type="match status" value="1"/>
</dbReference>
<dbReference type="GO" id="GO:0016020">
    <property type="term" value="C:membrane"/>
    <property type="evidence" value="ECO:0007669"/>
    <property type="project" value="InterPro"/>
</dbReference>
<accession>A0A1I1PBH4</accession>
<dbReference type="InterPro" id="IPR000620">
    <property type="entry name" value="EamA_dom"/>
</dbReference>
<dbReference type="SUPFAM" id="SSF103481">
    <property type="entry name" value="Multidrug resistance efflux transporter EmrE"/>
    <property type="match status" value="2"/>
</dbReference>
<evidence type="ECO:0000259" key="2">
    <source>
        <dbReference type="Pfam" id="PF00892"/>
    </source>
</evidence>
<evidence type="ECO:0000256" key="1">
    <source>
        <dbReference type="SAM" id="Phobius"/>
    </source>
</evidence>
<feature type="transmembrane region" description="Helical" evidence="1">
    <location>
        <begin position="168"/>
        <end position="184"/>
    </location>
</feature>
<feature type="transmembrane region" description="Helical" evidence="1">
    <location>
        <begin position="257"/>
        <end position="278"/>
    </location>
</feature>
<feature type="domain" description="EamA" evidence="2">
    <location>
        <begin position="26"/>
        <end position="154"/>
    </location>
</feature>
<dbReference type="RefSeq" id="WP_159433011.1">
    <property type="nucleotide sequence ID" value="NZ_FOMJ01000001.1"/>
</dbReference>
<keyword evidence="1" id="KW-1133">Transmembrane helix</keyword>
<sequence>MGRMDQTDSIRHPRHPAQGPGHLASVTLLLVGAGLWGVFWYPLRWLETAGLPGLWAVAAIYVGATAMGLVAARHHLHHFRRWPVRLTAIALTSGLSGTAFSLGMIEGHVVRVLLLFYLSPVWSVAMAHLLLGERLNTTAVVALALALAGAVVMLLPGAESTPLGRADALGLLAGMAFATTNIQVRHAQAIPLRVKALAAWAGAPFLAGGAAWASGQGVPVEAGPWLVALAVGALMMTTMTVTVQVGVTWLPVQQSSVILLFELVAGAISSALVAGEIIGVREALGGLLIVAGGLLSARPKSGEEP</sequence>
<protein>
    <submittedName>
        <fullName evidence="3">Permease of the drug/metabolite transporter (DMT) superfamily</fullName>
    </submittedName>
</protein>
<keyword evidence="1" id="KW-0812">Transmembrane</keyword>
<gene>
    <name evidence="3" type="ORF">SAMN05660831_00712</name>
</gene>
<name>A0A1I1PBH4_9GAMM</name>
<dbReference type="Pfam" id="PF00892">
    <property type="entry name" value="EamA"/>
    <property type="match status" value="2"/>
</dbReference>
<keyword evidence="4" id="KW-1185">Reference proteome</keyword>
<proteinExistence type="predicted"/>
<reference evidence="3 4" key="1">
    <citation type="submission" date="2016-10" db="EMBL/GenBank/DDBJ databases">
        <authorList>
            <person name="de Groot N.N."/>
        </authorList>
    </citation>
    <scope>NUCLEOTIDE SEQUENCE [LARGE SCALE GENOMIC DNA]</scope>
    <source>
        <strain evidence="3 4">HL3</strain>
    </source>
</reference>
<feature type="transmembrane region" description="Helical" evidence="1">
    <location>
        <begin position="111"/>
        <end position="131"/>
    </location>
</feature>
<dbReference type="OrthoDB" id="5295396at2"/>
<dbReference type="STRING" id="1123397.SAMN05660831_00712"/>
<dbReference type="Proteomes" id="UP000198611">
    <property type="component" value="Unassembled WGS sequence"/>
</dbReference>
<evidence type="ECO:0000313" key="4">
    <source>
        <dbReference type="Proteomes" id="UP000198611"/>
    </source>
</evidence>
<evidence type="ECO:0000313" key="3">
    <source>
        <dbReference type="EMBL" id="SFD07301.1"/>
    </source>
</evidence>
<feature type="domain" description="EamA" evidence="2">
    <location>
        <begin position="166"/>
        <end position="295"/>
    </location>
</feature>
<feature type="transmembrane region" description="Helical" evidence="1">
    <location>
        <begin position="84"/>
        <end position="105"/>
    </location>
</feature>
<organism evidence="3 4">
    <name type="scientific">Thiohalospira halophila DSM 15071</name>
    <dbReference type="NCBI Taxonomy" id="1123397"/>
    <lineage>
        <taxon>Bacteria</taxon>
        <taxon>Pseudomonadati</taxon>
        <taxon>Pseudomonadota</taxon>
        <taxon>Gammaproteobacteria</taxon>
        <taxon>Thiohalospirales</taxon>
        <taxon>Thiohalospiraceae</taxon>
        <taxon>Thiohalospira</taxon>
    </lineage>
</organism>
<feature type="transmembrane region" description="Helical" evidence="1">
    <location>
        <begin position="21"/>
        <end position="41"/>
    </location>
</feature>
<feature type="transmembrane region" description="Helical" evidence="1">
    <location>
        <begin position="53"/>
        <end position="72"/>
    </location>
</feature>
<feature type="transmembrane region" description="Helical" evidence="1">
    <location>
        <begin position="225"/>
        <end position="250"/>
    </location>
</feature>
<dbReference type="AlphaFoldDB" id="A0A1I1PBH4"/>